<dbReference type="InterPro" id="IPR003317">
    <property type="entry name" value="Cyt-d_oxidase_su2"/>
</dbReference>
<feature type="transmembrane region" description="Helical" evidence="7">
    <location>
        <begin position="80"/>
        <end position="99"/>
    </location>
</feature>
<evidence type="ECO:0000256" key="7">
    <source>
        <dbReference type="SAM" id="Phobius"/>
    </source>
</evidence>
<keyword evidence="6 7" id="KW-0472">Membrane</keyword>
<comment type="caution">
    <text evidence="8">The sequence shown here is derived from an EMBL/GenBank/DDBJ whole genome shotgun (WGS) entry which is preliminary data.</text>
</comment>
<evidence type="ECO:0000313" key="8">
    <source>
        <dbReference type="EMBL" id="KFZ27911.1"/>
    </source>
</evidence>
<proteinExistence type="inferred from homology"/>
<feature type="transmembrane region" description="Helical" evidence="7">
    <location>
        <begin position="155"/>
        <end position="177"/>
    </location>
</feature>
<organism evidence="8 9">
    <name type="scientific">Pseudidiomarina atlantica</name>
    <dbReference type="NCBI Taxonomy" id="1517416"/>
    <lineage>
        <taxon>Bacteria</taxon>
        <taxon>Pseudomonadati</taxon>
        <taxon>Pseudomonadota</taxon>
        <taxon>Gammaproteobacteria</taxon>
        <taxon>Alteromonadales</taxon>
        <taxon>Idiomarinaceae</taxon>
        <taxon>Pseudidiomarina</taxon>
    </lineage>
</organism>
<dbReference type="PIRSF" id="PIRSF000267">
    <property type="entry name" value="Cyt_oxidse_sub2"/>
    <property type="match status" value="1"/>
</dbReference>
<name>A0A094J5T0_9GAMM</name>
<dbReference type="GO" id="GO:0009055">
    <property type="term" value="F:electron transfer activity"/>
    <property type="evidence" value="ECO:0007669"/>
    <property type="project" value="TreeGrafter"/>
</dbReference>
<dbReference type="NCBIfam" id="TIGR00203">
    <property type="entry name" value="cydB"/>
    <property type="match status" value="1"/>
</dbReference>
<feature type="transmembrane region" description="Helical" evidence="7">
    <location>
        <begin position="189"/>
        <end position="210"/>
    </location>
</feature>
<evidence type="ECO:0000256" key="3">
    <source>
        <dbReference type="ARBA" id="ARBA00022475"/>
    </source>
</evidence>
<feature type="transmembrane region" description="Helical" evidence="7">
    <location>
        <begin position="111"/>
        <end position="135"/>
    </location>
</feature>
<dbReference type="EMBL" id="JPIN01000013">
    <property type="protein sequence ID" value="KFZ27911.1"/>
    <property type="molecule type" value="Genomic_DNA"/>
</dbReference>
<keyword evidence="5 7" id="KW-1133">Transmembrane helix</keyword>
<dbReference type="eggNOG" id="COG1294">
    <property type="taxonomic scope" value="Bacteria"/>
</dbReference>
<reference evidence="8 9" key="1">
    <citation type="submission" date="2014-06" db="EMBL/GenBank/DDBJ databases">
        <title>Draft genome sequence of Idiomarina sp. MCCC 1A10513.</title>
        <authorList>
            <person name="Du J."/>
            <person name="Lai Q."/>
            <person name="Shao Z."/>
        </authorList>
    </citation>
    <scope>NUCLEOTIDE SEQUENCE [LARGE SCALE GENOMIC DNA]</scope>
    <source>
        <strain evidence="8 9">MCCC 1A10513</strain>
    </source>
</reference>
<evidence type="ECO:0000256" key="4">
    <source>
        <dbReference type="ARBA" id="ARBA00022692"/>
    </source>
</evidence>
<gene>
    <name evidence="8" type="ORF">IDAT_11590</name>
</gene>
<dbReference type="GO" id="GO:0016682">
    <property type="term" value="F:oxidoreductase activity, acting on diphenols and related substances as donors, oxygen as acceptor"/>
    <property type="evidence" value="ECO:0007669"/>
    <property type="project" value="TreeGrafter"/>
</dbReference>
<dbReference type="GO" id="GO:0005886">
    <property type="term" value="C:plasma membrane"/>
    <property type="evidence" value="ECO:0007669"/>
    <property type="project" value="UniProtKB-SubCell"/>
</dbReference>
<evidence type="ECO:0000256" key="5">
    <source>
        <dbReference type="ARBA" id="ARBA00022989"/>
    </source>
</evidence>
<keyword evidence="4 7" id="KW-0812">Transmembrane</keyword>
<dbReference type="AlphaFoldDB" id="A0A094J5T0"/>
<dbReference type="Proteomes" id="UP000053718">
    <property type="component" value="Unassembled WGS sequence"/>
</dbReference>
<protein>
    <submittedName>
        <fullName evidence="8">Ubiquinol oxidase subunit II</fullName>
    </submittedName>
</protein>
<keyword evidence="3" id="KW-1003">Cell membrane</keyword>
<comment type="similarity">
    <text evidence="2">Belongs to the cytochrome ubiquinol oxidase subunit 2 family.</text>
</comment>
<evidence type="ECO:0000256" key="1">
    <source>
        <dbReference type="ARBA" id="ARBA00004651"/>
    </source>
</evidence>
<dbReference type="PANTHER" id="PTHR43141:SF4">
    <property type="entry name" value="CYTOCHROME BD2 SUBUNIT II"/>
    <property type="match status" value="1"/>
</dbReference>
<dbReference type="RefSeq" id="WP_034733790.1">
    <property type="nucleotide sequence ID" value="NZ_JPIN01000013.1"/>
</dbReference>
<evidence type="ECO:0000256" key="2">
    <source>
        <dbReference type="ARBA" id="ARBA00007543"/>
    </source>
</evidence>
<dbReference type="PANTHER" id="PTHR43141">
    <property type="entry name" value="CYTOCHROME BD2 SUBUNIT II"/>
    <property type="match status" value="1"/>
</dbReference>
<dbReference type="STRING" id="1517416.IDAT_11590"/>
<accession>A0A094J5T0</accession>
<keyword evidence="9" id="KW-1185">Reference proteome</keyword>
<dbReference type="OrthoDB" id="9776710at2"/>
<dbReference type="Pfam" id="PF02322">
    <property type="entry name" value="Cyt_bd_oxida_II"/>
    <property type="match status" value="1"/>
</dbReference>
<evidence type="ECO:0000313" key="9">
    <source>
        <dbReference type="Proteomes" id="UP000053718"/>
    </source>
</evidence>
<feature type="transmembrane region" description="Helical" evidence="7">
    <location>
        <begin position="257"/>
        <end position="279"/>
    </location>
</feature>
<evidence type="ECO:0000256" key="6">
    <source>
        <dbReference type="ARBA" id="ARBA00023136"/>
    </source>
</evidence>
<dbReference type="GO" id="GO:0070069">
    <property type="term" value="C:cytochrome complex"/>
    <property type="evidence" value="ECO:0007669"/>
    <property type="project" value="TreeGrafter"/>
</dbReference>
<feature type="transmembrane region" description="Helical" evidence="7">
    <location>
        <begin position="299"/>
        <end position="321"/>
    </location>
</feature>
<comment type="subcellular location">
    <subcellularLocation>
        <location evidence="1">Cell membrane</location>
        <topology evidence="1">Multi-pass membrane protein</topology>
    </subcellularLocation>
</comment>
<sequence>MDYALIWAILVAVAVFAYVALDGFDLGVAMLFPWFKKEADRDIMMNSVAPVWDGNETWLVLGGGGLLAVFPLAYSVLMPALYMPVIAMLLGLIFRGVAFEYRFKTRTNKHWWDLSFIVGSLVAALSQGIMLGAMLQGIKVVDRAYAGGWFDWLTWFSVFCGIAVVIGYLLLGATWLVMKAEGELQRRSYGLAFKFALGLVACITFVSLYLPWRDSAIAERWFSFPASIWLWVLPVVLAVVTIGLLRSLKQRQQGRPYLWSLGLFLVSFLGFAVSIFPYLVPRAITIWQAAAPDNSLKFLLVGAVFLLPIIFAYTGYTYWVFRGKVKADAGYHD</sequence>
<feature type="transmembrane region" description="Helical" evidence="7">
    <location>
        <begin position="222"/>
        <end position="245"/>
    </location>
</feature>
<feature type="transmembrane region" description="Helical" evidence="7">
    <location>
        <begin position="6"/>
        <end position="35"/>
    </location>
</feature>
<dbReference type="GO" id="GO:0019646">
    <property type="term" value="P:aerobic electron transport chain"/>
    <property type="evidence" value="ECO:0007669"/>
    <property type="project" value="TreeGrafter"/>
</dbReference>